<keyword evidence="2" id="KW-1185">Reference proteome</keyword>
<dbReference type="AlphaFoldDB" id="A0A1G7XHX1"/>
<evidence type="ECO:0000313" key="1">
    <source>
        <dbReference type="EMBL" id="SDG83792.1"/>
    </source>
</evidence>
<organism evidence="1 2">
    <name type="scientific">Sulfitobacter delicatus</name>
    <dbReference type="NCBI Taxonomy" id="218672"/>
    <lineage>
        <taxon>Bacteria</taxon>
        <taxon>Pseudomonadati</taxon>
        <taxon>Pseudomonadota</taxon>
        <taxon>Alphaproteobacteria</taxon>
        <taxon>Rhodobacterales</taxon>
        <taxon>Roseobacteraceae</taxon>
        <taxon>Sulfitobacter</taxon>
    </lineage>
</organism>
<dbReference type="EMBL" id="FNBP01000012">
    <property type="protein sequence ID" value="SDG83792.1"/>
    <property type="molecule type" value="Genomic_DNA"/>
</dbReference>
<dbReference type="Proteomes" id="UP000199399">
    <property type="component" value="Unassembled WGS sequence"/>
</dbReference>
<protein>
    <submittedName>
        <fullName evidence="1">Uncharacterized protein</fullName>
    </submittedName>
</protein>
<dbReference type="STRING" id="218672.SAMN04489759_112120"/>
<reference evidence="2" key="1">
    <citation type="submission" date="2016-10" db="EMBL/GenBank/DDBJ databases">
        <authorList>
            <person name="Varghese N."/>
            <person name="Submissions S."/>
        </authorList>
    </citation>
    <scope>NUCLEOTIDE SEQUENCE [LARGE SCALE GENOMIC DNA]</scope>
    <source>
        <strain evidence="2">DSM 16477</strain>
    </source>
</reference>
<name>A0A1G7XHX1_9RHOB</name>
<sequence length="65" mass="7293">MTFIGSIGVRSKYLDTAGMRPADVLEAFNVLSYGPEYDRIMALLKRPWVCATESDTQKIFDGEDC</sequence>
<accession>A0A1G7XHX1</accession>
<evidence type="ECO:0000313" key="2">
    <source>
        <dbReference type="Proteomes" id="UP000199399"/>
    </source>
</evidence>
<proteinExistence type="predicted"/>
<dbReference type="RefSeq" id="WP_093743875.1">
    <property type="nucleotide sequence ID" value="NZ_FNBP01000012.1"/>
</dbReference>
<gene>
    <name evidence="1" type="ORF">SAMN04489759_112120</name>
</gene>